<evidence type="ECO:0000313" key="1">
    <source>
        <dbReference type="EMBL" id="MBG6068435.1"/>
    </source>
</evidence>
<sequence length="147" mass="16232">MNANILFKASPQGGCDMSEMDTAPGIAARCRADGGLTEATLGELRDELGYRKLGRWVLVEIADRLRATGLGFFPPQRLDAELNTEPRQSQTVWIYVRDGGSRARVIDAVLEPDNCDVRAELNAIGTKHLEALTPQQRLDRIRDIVNA</sequence>
<accession>A0ABS0JN03</accession>
<dbReference type="EMBL" id="JADOTX010000001">
    <property type="protein sequence ID" value="MBG6068435.1"/>
    <property type="molecule type" value="Genomic_DNA"/>
</dbReference>
<dbReference type="Proteomes" id="UP000614915">
    <property type="component" value="Unassembled WGS sequence"/>
</dbReference>
<evidence type="ECO:0008006" key="3">
    <source>
        <dbReference type="Google" id="ProtNLM"/>
    </source>
</evidence>
<proteinExistence type="predicted"/>
<evidence type="ECO:0000313" key="2">
    <source>
        <dbReference type="Proteomes" id="UP000614915"/>
    </source>
</evidence>
<gene>
    <name evidence="1" type="ORF">IW248_004722</name>
</gene>
<comment type="caution">
    <text evidence="1">The sequence shown here is derived from an EMBL/GenBank/DDBJ whole genome shotgun (WGS) entry which is preliminary data.</text>
</comment>
<keyword evidence="2" id="KW-1185">Reference proteome</keyword>
<reference evidence="1 2" key="1">
    <citation type="submission" date="2020-11" db="EMBL/GenBank/DDBJ databases">
        <title>Sequencing the genomes of 1000 actinobacteria strains.</title>
        <authorList>
            <person name="Klenk H.-P."/>
        </authorList>
    </citation>
    <scope>NUCLEOTIDE SEQUENCE [LARGE SCALE GENOMIC DNA]</scope>
    <source>
        <strain evidence="1 2">DSM 101692</strain>
    </source>
</reference>
<dbReference type="RefSeq" id="WP_196928717.1">
    <property type="nucleotide sequence ID" value="NZ_JADOTX010000001.1"/>
</dbReference>
<name>A0ABS0JN03_9ACTN</name>
<organism evidence="1 2">
    <name type="scientific">Micromonospora ureilytica</name>
    <dbReference type="NCBI Taxonomy" id="709868"/>
    <lineage>
        <taxon>Bacteria</taxon>
        <taxon>Bacillati</taxon>
        <taxon>Actinomycetota</taxon>
        <taxon>Actinomycetes</taxon>
        <taxon>Micromonosporales</taxon>
        <taxon>Micromonosporaceae</taxon>
        <taxon>Micromonospora</taxon>
    </lineage>
</organism>
<protein>
    <recommendedName>
        <fullName evidence="3">DUF5753 domain-containing protein</fullName>
    </recommendedName>
</protein>